<reference evidence="8" key="1">
    <citation type="submission" date="2020-02" db="EMBL/GenBank/DDBJ databases">
        <authorList>
            <person name="Meier V. D."/>
        </authorList>
    </citation>
    <scope>NUCLEOTIDE SEQUENCE</scope>
    <source>
        <strain evidence="8">AVDCRST_MAG42</strain>
    </source>
</reference>
<feature type="domain" description="RNA polymerase sigma-70 region 2" evidence="6">
    <location>
        <begin position="25"/>
        <end position="90"/>
    </location>
</feature>
<dbReference type="InterPro" id="IPR013325">
    <property type="entry name" value="RNA_pol_sigma_r2"/>
</dbReference>
<dbReference type="EMBL" id="CADCTA010000061">
    <property type="protein sequence ID" value="CAA9238492.1"/>
    <property type="molecule type" value="Genomic_DNA"/>
</dbReference>
<dbReference type="PANTHER" id="PTHR43133:SF8">
    <property type="entry name" value="RNA POLYMERASE SIGMA FACTOR HI_1459-RELATED"/>
    <property type="match status" value="1"/>
</dbReference>
<evidence type="ECO:0000259" key="6">
    <source>
        <dbReference type="Pfam" id="PF04542"/>
    </source>
</evidence>
<evidence type="ECO:0000256" key="5">
    <source>
        <dbReference type="ARBA" id="ARBA00023163"/>
    </source>
</evidence>
<dbReference type="InterPro" id="IPR039425">
    <property type="entry name" value="RNA_pol_sigma-70-like"/>
</dbReference>
<gene>
    <name evidence="8" type="ORF">AVDCRST_MAG42-1560</name>
</gene>
<accession>A0A6J4HZU7</accession>
<dbReference type="InterPro" id="IPR036388">
    <property type="entry name" value="WH-like_DNA-bd_sf"/>
</dbReference>
<comment type="similarity">
    <text evidence="1">Belongs to the sigma-70 factor family. ECF subfamily.</text>
</comment>
<dbReference type="GO" id="GO:0003677">
    <property type="term" value="F:DNA binding"/>
    <property type="evidence" value="ECO:0007669"/>
    <property type="project" value="UniProtKB-KW"/>
</dbReference>
<dbReference type="InterPro" id="IPR013249">
    <property type="entry name" value="RNA_pol_sigma70_r4_t2"/>
</dbReference>
<dbReference type="SUPFAM" id="SSF88946">
    <property type="entry name" value="Sigma2 domain of RNA polymerase sigma factors"/>
    <property type="match status" value="1"/>
</dbReference>
<protein>
    <recommendedName>
        <fullName evidence="9">RNA polymerase subunit sigma-24</fullName>
    </recommendedName>
</protein>
<keyword evidence="5" id="KW-0804">Transcription</keyword>
<dbReference type="NCBIfam" id="TIGR02937">
    <property type="entry name" value="sigma70-ECF"/>
    <property type="match status" value="1"/>
</dbReference>
<evidence type="ECO:0000256" key="1">
    <source>
        <dbReference type="ARBA" id="ARBA00010641"/>
    </source>
</evidence>
<evidence type="ECO:0000313" key="8">
    <source>
        <dbReference type="EMBL" id="CAA9238492.1"/>
    </source>
</evidence>
<dbReference type="AlphaFoldDB" id="A0A6J4HZU7"/>
<dbReference type="GO" id="GO:0016987">
    <property type="term" value="F:sigma factor activity"/>
    <property type="evidence" value="ECO:0007669"/>
    <property type="project" value="UniProtKB-KW"/>
</dbReference>
<proteinExistence type="inferred from homology"/>
<evidence type="ECO:0000256" key="3">
    <source>
        <dbReference type="ARBA" id="ARBA00023082"/>
    </source>
</evidence>
<keyword evidence="3" id="KW-0731">Sigma factor</keyword>
<dbReference type="SUPFAM" id="SSF88659">
    <property type="entry name" value="Sigma3 and sigma4 domains of RNA polymerase sigma factors"/>
    <property type="match status" value="1"/>
</dbReference>
<feature type="domain" description="RNA polymerase sigma factor 70 region 4 type 2" evidence="7">
    <location>
        <begin position="129"/>
        <end position="181"/>
    </location>
</feature>
<evidence type="ECO:0000256" key="4">
    <source>
        <dbReference type="ARBA" id="ARBA00023125"/>
    </source>
</evidence>
<dbReference type="PANTHER" id="PTHR43133">
    <property type="entry name" value="RNA POLYMERASE ECF-TYPE SIGMA FACTO"/>
    <property type="match status" value="1"/>
</dbReference>
<dbReference type="GO" id="GO:0006352">
    <property type="term" value="P:DNA-templated transcription initiation"/>
    <property type="evidence" value="ECO:0007669"/>
    <property type="project" value="InterPro"/>
</dbReference>
<keyword evidence="2" id="KW-0805">Transcription regulation</keyword>
<dbReference type="CDD" id="cd06171">
    <property type="entry name" value="Sigma70_r4"/>
    <property type="match status" value="1"/>
</dbReference>
<dbReference type="Pfam" id="PF08281">
    <property type="entry name" value="Sigma70_r4_2"/>
    <property type="match status" value="1"/>
</dbReference>
<name>A0A6J4HZU7_9BACT</name>
<dbReference type="InterPro" id="IPR014284">
    <property type="entry name" value="RNA_pol_sigma-70_dom"/>
</dbReference>
<dbReference type="InterPro" id="IPR007627">
    <property type="entry name" value="RNA_pol_sigma70_r2"/>
</dbReference>
<evidence type="ECO:0008006" key="9">
    <source>
        <dbReference type="Google" id="ProtNLM"/>
    </source>
</evidence>
<sequence length="199" mass="22169">MADEPDVAALVAASLQDDEDAAHALVRHLYPLVAKLVRAHRPRRAAEEDLCQMIFIKMFQKLPQFSGAVPLEHWVSRIAINTCLNQIAAEKVRPELRRADLSEEQAAVVDNLAATSEELGADQQLASRDLVAHMLEALKPAERLVIELQYLQEKSVAEIRTITGWSKALVKVRAFRARQKLKGLLSRLSEKEAYGQAGI</sequence>
<dbReference type="Gene3D" id="1.10.10.10">
    <property type="entry name" value="Winged helix-like DNA-binding domain superfamily/Winged helix DNA-binding domain"/>
    <property type="match status" value="1"/>
</dbReference>
<dbReference type="Gene3D" id="1.10.1740.10">
    <property type="match status" value="1"/>
</dbReference>
<organism evidence="8">
    <name type="scientific">uncultured Chthoniobacterales bacterium</name>
    <dbReference type="NCBI Taxonomy" id="1836801"/>
    <lineage>
        <taxon>Bacteria</taxon>
        <taxon>Pseudomonadati</taxon>
        <taxon>Verrucomicrobiota</taxon>
        <taxon>Spartobacteria</taxon>
        <taxon>Chthoniobacterales</taxon>
        <taxon>environmental samples</taxon>
    </lineage>
</organism>
<dbReference type="InterPro" id="IPR013324">
    <property type="entry name" value="RNA_pol_sigma_r3/r4-like"/>
</dbReference>
<keyword evidence="4" id="KW-0238">DNA-binding</keyword>
<dbReference type="Pfam" id="PF04542">
    <property type="entry name" value="Sigma70_r2"/>
    <property type="match status" value="1"/>
</dbReference>
<evidence type="ECO:0000259" key="7">
    <source>
        <dbReference type="Pfam" id="PF08281"/>
    </source>
</evidence>
<evidence type="ECO:0000256" key="2">
    <source>
        <dbReference type="ARBA" id="ARBA00023015"/>
    </source>
</evidence>